<keyword evidence="2" id="KW-0238">DNA-binding</keyword>
<dbReference type="InterPro" id="IPR037923">
    <property type="entry name" value="HTH-like"/>
</dbReference>
<dbReference type="EMBL" id="BRLB01000001">
    <property type="protein sequence ID" value="GKX27682.1"/>
    <property type="molecule type" value="Genomic_DNA"/>
</dbReference>
<dbReference type="PROSITE" id="PS01124">
    <property type="entry name" value="HTH_ARAC_FAMILY_2"/>
    <property type="match status" value="1"/>
</dbReference>
<accession>A0A9W5Y743</accession>
<comment type="caution">
    <text evidence="5">The sequence shown here is derived from an EMBL/GenBank/DDBJ whole genome shotgun (WGS) entry which is preliminary data.</text>
</comment>
<dbReference type="PANTHER" id="PTHR43280:SF30">
    <property type="entry name" value="MMSAB OPERON REGULATORY PROTEIN"/>
    <property type="match status" value="1"/>
</dbReference>
<keyword evidence="6" id="KW-1185">Reference proteome</keyword>
<keyword evidence="1" id="KW-0805">Transcription regulation</keyword>
<protein>
    <submittedName>
        <fullName evidence="5">AraC family transcriptional regulator</fullName>
    </submittedName>
</protein>
<dbReference type="InterPro" id="IPR018060">
    <property type="entry name" value="HTH_AraC"/>
</dbReference>
<dbReference type="CDD" id="cd06986">
    <property type="entry name" value="cupin_MmsR-like_N"/>
    <property type="match status" value="1"/>
</dbReference>
<dbReference type="GO" id="GO:0043565">
    <property type="term" value="F:sequence-specific DNA binding"/>
    <property type="evidence" value="ECO:0007669"/>
    <property type="project" value="InterPro"/>
</dbReference>
<dbReference type="Gene3D" id="2.60.120.280">
    <property type="entry name" value="Regulatory protein AraC"/>
    <property type="match status" value="1"/>
</dbReference>
<evidence type="ECO:0000256" key="3">
    <source>
        <dbReference type="ARBA" id="ARBA00023163"/>
    </source>
</evidence>
<evidence type="ECO:0000313" key="6">
    <source>
        <dbReference type="Proteomes" id="UP001144256"/>
    </source>
</evidence>
<dbReference type="AlphaFoldDB" id="A0A9W5Y743"/>
<dbReference type="SUPFAM" id="SSF46689">
    <property type="entry name" value="Homeodomain-like"/>
    <property type="match status" value="2"/>
</dbReference>
<feature type="domain" description="HTH araC/xylS-type" evidence="4">
    <location>
        <begin position="186"/>
        <end position="284"/>
    </location>
</feature>
<evidence type="ECO:0000256" key="2">
    <source>
        <dbReference type="ARBA" id="ARBA00023125"/>
    </source>
</evidence>
<proteinExistence type="predicted"/>
<keyword evidence="3" id="KW-0804">Transcription</keyword>
<dbReference type="InterPro" id="IPR003313">
    <property type="entry name" value="AraC-bd"/>
</dbReference>
<dbReference type="Proteomes" id="UP001144256">
    <property type="component" value="Unassembled WGS sequence"/>
</dbReference>
<dbReference type="PANTHER" id="PTHR43280">
    <property type="entry name" value="ARAC-FAMILY TRANSCRIPTIONAL REGULATOR"/>
    <property type="match status" value="1"/>
</dbReference>
<evidence type="ECO:0000313" key="5">
    <source>
        <dbReference type="EMBL" id="GKX27682.1"/>
    </source>
</evidence>
<evidence type="ECO:0000256" key="1">
    <source>
        <dbReference type="ARBA" id="ARBA00023015"/>
    </source>
</evidence>
<dbReference type="InterPro" id="IPR009057">
    <property type="entry name" value="Homeodomain-like_sf"/>
</dbReference>
<dbReference type="SMART" id="SM00342">
    <property type="entry name" value="HTH_ARAC"/>
    <property type="match status" value="1"/>
</dbReference>
<evidence type="ECO:0000259" key="4">
    <source>
        <dbReference type="PROSITE" id="PS01124"/>
    </source>
</evidence>
<organism evidence="5 6">
    <name type="scientific">Vallitalea longa</name>
    <dbReference type="NCBI Taxonomy" id="2936439"/>
    <lineage>
        <taxon>Bacteria</taxon>
        <taxon>Bacillati</taxon>
        <taxon>Bacillota</taxon>
        <taxon>Clostridia</taxon>
        <taxon>Lachnospirales</taxon>
        <taxon>Vallitaleaceae</taxon>
        <taxon>Vallitalea</taxon>
    </lineage>
</organism>
<sequence>MEFKERFKEAWTSSSIRYIATPSQRAKNIYYYIQEIGYFQTLNNYYTERAGLNSYLLIYSKSGKGHLKYQGKTYTIIPGDLIWIDCMEQHYYRTDEKELWEISWVHFNGSATKGYYNQFREQHGPVIHLDDSTQIPLWINTMFQLHKEKNLQREVLCSNLLTNCLTEIMIKACTYGEYVDTPKIILSIQNYIDHHYTEKLSLDTLGKKFALSKYHLARLYKKYTGFSPIDYQISLRITTAKKMLQFTDLSVQSISYEVGIKNISHFITLFKEREEMTPLQFRKKWK</sequence>
<dbReference type="Gene3D" id="1.10.10.60">
    <property type="entry name" value="Homeodomain-like"/>
    <property type="match status" value="2"/>
</dbReference>
<dbReference type="Pfam" id="PF12833">
    <property type="entry name" value="HTH_18"/>
    <property type="match status" value="1"/>
</dbReference>
<dbReference type="PROSITE" id="PS00041">
    <property type="entry name" value="HTH_ARAC_FAMILY_1"/>
    <property type="match status" value="1"/>
</dbReference>
<gene>
    <name evidence="5" type="ORF">SH1V18_01620</name>
</gene>
<dbReference type="SUPFAM" id="SSF51215">
    <property type="entry name" value="Regulatory protein AraC"/>
    <property type="match status" value="1"/>
</dbReference>
<name>A0A9W5Y743_9FIRM</name>
<dbReference type="GO" id="GO:0003700">
    <property type="term" value="F:DNA-binding transcription factor activity"/>
    <property type="evidence" value="ECO:0007669"/>
    <property type="project" value="InterPro"/>
</dbReference>
<dbReference type="InterPro" id="IPR018062">
    <property type="entry name" value="HTH_AraC-typ_CS"/>
</dbReference>
<dbReference type="RefSeq" id="WP_281811215.1">
    <property type="nucleotide sequence ID" value="NZ_BRLB01000001.1"/>
</dbReference>
<reference evidence="5" key="1">
    <citation type="submission" date="2022-06" db="EMBL/GenBank/DDBJ databases">
        <title>Vallitalea longa sp. nov., an anaerobic bacterium isolated from marine sediment.</title>
        <authorList>
            <person name="Hirano S."/>
            <person name="Terahara T."/>
            <person name="Mori K."/>
            <person name="Hamada M."/>
            <person name="Matsumoto R."/>
            <person name="Kobayashi T."/>
        </authorList>
    </citation>
    <scope>NUCLEOTIDE SEQUENCE</scope>
    <source>
        <strain evidence="5">SH18-1</strain>
    </source>
</reference>
<dbReference type="Pfam" id="PF02311">
    <property type="entry name" value="AraC_binding"/>
    <property type="match status" value="1"/>
</dbReference>